<feature type="compositionally biased region" description="Basic and acidic residues" evidence="13">
    <location>
        <begin position="265"/>
        <end position="293"/>
    </location>
</feature>
<keyword evidence="7" id="KW-0804">Transcription</keyword>
<evidence type="ECO:0000313" key="14">
    <source>
        <dbReference type="EMBL" id="PIK44671.1"/>
    </source>
</evidence>
<evidence type="ECO:0000313" key="15">
    <source>
        <dbReference type="Proteomes" id="UP000230750"/>
    </source>
</evidence>
<keyword evidence="2" id="KW-0488">Methylation</keyword>
<comment type="subcellular location">
    <subcellularLocation>
        <location evidence="1">Nucleus speckle</location>
    </subcellularLocation>
</comment>
<evidence type="ECO:0000256" key="2">
    <source>
        <dbReference type="ARBA" id="ARBA00022481"/>
    </source>
</evidence>
<evidence type="ECO:0000256" key="7">
    <source>
        <dbReference type="ARBA" id="ARBA00023163"/>
    </source>
</evidence>
<evidence type="ECO:0000256" key="3">
    <source>
        <dbReference type="ARBA" id="ARBA00022491"/>
    </source>
</evidence>
<feature type="compositionally biased region" description="Gly residues" evidence="13">
    <location>
        <begin position="90"/>
        <end position="246"/>
    </location>
</feature>
<feature type="compositionally biased region" description="Basic and acidic residues" evidence="13">
    <location>
        <begin position="789"/>
        <end position="805"/>
    </location>
</feature>
<evidence type="ECO:0000256" key="10">
    <source>
        <dbReference type="ARBA" id="ARBA00065932"/>
    </source>
</evidence>
<dbReference type="STRING" id="307972.A0A2G8K9I6"/>
<keyword evidence="4" id="KW-1017">Isopeptide bond</keyword>
<keyword evidence="3" id="KW-0678">Repressor</keyword>
<comment type="caution">
    <text evidence="14">The sequence shown here is derived from an EMBL/GenBank/DDBJ whole genome shotgun (WGS) entry which is preliminary data.</text>
</comment>
<accession>A0A2G8K9I6</accession>
<organism evidence="14 15">
    <name type="scientific">Stichopus japonicus</name>
    <name type="common">Sea cucumber</name>
    <dbReference type="NCBI Taxonomy" id="307972"/>
    <lineage>
        <taxon>Eukaryota</taxon>
        <taxon>Metazoa</taxon>
        <taxon>Echinodermata</taxon>
        <taxon>Eleutherozoa</taxon>
        <taxon>Echinozoa</taxon>
        <taxon>Holothuroidea</taxon>
        <taxon>Aspidochirotacea</taxon>
        <taxon>Aspidochirotida</taxon>
        <taxon>Stichopodidae</taxon>
        <taxon>Apostichopus</taxon>
    </lineage>
</organism>
<feature type="compositionally biased region" description="Gly residues" evidence="13">
    <location>
        <begin position="71"/>
        <end position="82"/>
    </location>
</feature>
<feature type="compositionally biased region" description="Basic and acidic residues" evidence="13">
    <location>
        <begin position="29"/>
        <end position="45"/>
    </location>
</feature>
<feature type="region of interest" description="Disordered" evidence="13">
    <location>
        <begin position="428"/>
        <end position="697"/>
    </location>
</feature>
<dbReference type="Gene3D" id="3.40.50.300">
    <property type="entry name" value="P-loop containing nucleotide triphosphate hydrolases"/>
    <property type="match status" value="1"/>
</dbReference>
<evidence type="ECO:0000256" key="8">
    <source>
        <dbReference type="ARBA" id="ARBA00023242"/>
    </source>
</evidence>
<feature type="compositionally biased region" description="Pro residues" evidence="13">
    <location>
        <begin position="816"/>
        <end position="825"/>
    </location>
</feature>
<dbReference type="GO" id="GO:0032204">
    <property type="term" value="P:regulation of telomere maintenance"/>
    <property type="evidence" value="ECO:0007669"/>
    <property type="project" value="TreeGrafter"/>
</dbReference>
<reference evidence="14 15" key="1">
    <citation type="journal article" date="2017" name="PLoS Biol.">
        <title>The sea cucumber genome provides insights into morphological evolution and visceral regeneration.</title>
        <authorList>
            <person name="Zhang X."/>
            <person name="Sun L."/>
            <person name="Yuan J."/>
            <person name="Sun Y."/>
            <person name="Gao Y."/>
            <person name="Zhang L."/>
            <person name="Li S."/>
            <person name="Dai H."/>
            <person name="Hamel J.F."/>
            <person name="Liu C."/>
            <person name="Yu Y."/>
            <person name="Liu S."/>
            <person name="Lin W."/>
            <person name="Guo K."/>
            <person name="Jin S."/>
            <person name="Xu P."/>
            <person name="Storey K.B."/>
            <person name="Huan P."/>
            <person name="Zhang T."/>
            <person name="Zhou Y."/>
            <person name="Zhang J."/>
            <person name="Lin C."/>
            <person name="Li X."/>
            <person name="Xing L."/>
            <person name="Huo D."/>
            <person name="Sun M."/>
            <person name="Wang L."/>
            <person name="Mercier A."/>
            <person name="Li F."/>
            <person name="Yang H."/>
            <person name="Xiang J."/>
        </authorList>
    </citation>
    <scope>NUCLEOTIDE SEQUENCE [LARGE SCALE GENOMIC DNA]</scope>
    <source>
        <strain evidence="14">Shaxun</strain>
        <tissue evidence="14">Muscle</tissue>
    </source>
</reference>
<sequence>MVDEPGQGELKNEGTKDVGNPPPSEFVEPDPRGVDSPRPDLDLRQDPNGSPRPEEFDGPRPHGFDSPGPRGFDGPGSRGFDGPGPHFDGPGPGGFDGPGPRGFDGPGPRGFDGPGPRGFDGPGPRGFDGPGPRGFDGPGPRGFDGPGPMGFGGPGPMGFDGPGPMGFDGPGPMGFGPGPGFGGPGPRGFDGPGPMGFDGPGPMGFGPGPGFGGPGPMGFDGPGPMGFDGPGPRGFDGPGPMGFDGPGPGPFDRPGGFHGPGMRPGLDRPGPDHFEGPRPMDGDGPHPGMREGGDGIPPEMSMGYSAAEMMAMSAANAGSSVQVWTADFDARQNQPLFPSAVVAAAFDSDAKSTPATVSDAAPIKKPASEEEAMQSTVEHEKAKLEEAKEKTLKEFNKKVADELKMIRVQQQQLRELQKMISVTKAKTDSPSSATVTQTTASISTGTRLTQAVNAPKTPAARPTGKLIKSFKPAPVNAAKTFPKVSNTPKAKPPVKDSKSDAKGKSERRRSPRDGDPGLRREDVPDLRIGGVPGLRTGGARDPLIERDRGPWRGAGPAQSIGTMIKDPSTMTTGDLGQRIVVTSDPVTDCHGNSQTTDNRDRRSLSRERRSNSFKEGSSDRSSHPRFREEERDRKDNFRRNNGPSREREMQPNLPPKGDGRPREEQAGPYFKDTYTRVDQSPVDRKEDPKFTEDPLSSHLTVREGATAPVVFDYGHAPNAEHFNNSIAEMTAIGEDEEEEASWSKFSEAAKIESFDYGHGALLDPVGREFDMMTFLQQRDKQFGFAPPEFPKEEPEEIKREREITEALKASRALTAKPPPPPPPEPSDSLDRYGGRSISQDRDRRSLDPYDIQRDRRPAPERDYQRERDRQKEEDWMREKERERGKDWDRERERDRDKEQDRERNRDWDRSRDKDRGGSHRDRREDNRDGRKDDKNSGSRQGRSKSPEGSKGKKPQPVPEASSDKGGKSANDSVSVNDILEKPGRFSRPQKIAIILRGPPGSGKTFVAKLIKESEAKHGSHTPRMLCIDDYFMTEVEKSVRDPESGKLSKKKVLEYEYEAEMESIYQASLYKSFKKTIEDGFFDFIIVDAVNDKCSQFEPFWSFARLKGFEVFIVEMKVEAAVCARRNVHNRTKEEIEQIIDEFEEVPSTVKRLDVRSMLQDAAITDVEMEDFDPEAEEAARKAKEEEEKTRKEEEELMASLTKSKWESASEEKLDKLDGIQQYNKRKRSESDTPSQSLEDYLTLEDDIISRPLEPGKKRVRWADIEERKDQEHKRALGFVIGQTASDWAKITDDSYADKALNRTKYI</sequence>
<feature type="compositionally biased region" description="Basic and acidic residues" evidence="13">
    <location>
        <begin position="1178"/>
        <end position="1194"/>
    </location>
</feature>
<keyword evidence="8" id="KW-0539">Nucleus</keyword>
<evidence type="ECO:0000256" key="12">
    <source>
        <dbReference type="ARBA" id="ARBA00083294"/>
    </source>
</evidence>
<protein>
    <recommendedName>
        <fullName evidence="11">YLP motif-containing protein 1</fullName>
    </recommendedName>
    <alternativeName>
        <fullName evidence="12">Nuclear protein ZAP3</fullName>
    </alternativeName>
</protein>
<feature type="compositionally biased region" description="Basic and acidic residues" evidence="13">
    <location>
        <begin position="52"/>
        <end position="63"/>
    </location>
</feature>
<dbReference type="InterPro" id="IPR027417">
    <property type="entry name" value="P-loop_NTPase"/>
</dbReference>
<evidence type="ECO:0000256" key="4">
    <source>
        <dbReference type="ARBA" id="ARBA00022499"/>
    </source>
</evidence>
<gene>
    <name evidence="14" type="ORF">BSL78_18465</name>
</gene>
<proteinExistence type="predicted"/>
<dbReference type="FunFam" id="3.40.50.300:FF:000399">
    <property type="entry name" value="YLP motif containing 1"/>
    <property type="match status" value="1"/>
</dbReference>
<dbReference type="OrthoDB" id="513595at2759"/>
<keyword evidence="5" id="KW-0832">Ubl conjugation</keyword>
<evidence type="ECO:0000256" key="13">
    <source>
        <dbReference type="SAM" id="MobiDB-lite"/>
    </source>
</evidence>
<evidence type="ECO:0000256" key="5">
    <source>
        <dbReference type="ARBA" id="ARBA00022843"/>
    </source>
</evidence>
<feature type="compositionally biased region" description="Basic and acidic residues" evidence="13">
    <location>
        <begin position="597"/>
        <end position="649"/>
    </location>
</feature>
<dbReference type="PANTHER" id="PTHR13413">
    <property type="entry name" value="YLP MOTIF CONTAINING PROTEIN NUCLEAR PROTEIN ZAP"/>
    <property type="match status" value="1"/>
</dbReference>
<evidence type="ECO:0000256" key="11">
    <source>
        <dbReference type="ARBA" id="ARBA00068971"/>
    </source>
</evidence>
<dbReference type="Proteomes" id="UP000230750">
    <property type="component" value="Unassembled WGS sequence"/>
</dbReference>
<feature type="region of interest" description="Disordered" evidence="13">
    <location>
        <begin position="351"/>
        <end position="379"/>
    </location>
</feature>
<feature type="region of interest" description="Disordered" evidence="13">
    <location>
        <begin position="781"/>
        <end position="973"/>
    </location>
</feature>
<evidence type="ECO:0000256" key="9">
    <source>
        <dbReference type="ARBA" id="ARBA00058677"/>
    </source>
</evidence>
<keyword evidence="15" id="KW-1185">Reference proteome</keyword>
<feature type="compositionally biased region" description="Basic and acidic residues" evidence="13">
    <location>
        <begin position="511"/>
        <end position="525"/>
    </location>
</feature>
<dbReference type="PANTHER" id="PTHR13413:SF0">
    <property type="entry name" value="YLP MOTIF-CONTAINING PROTEIN 1"/>
    <property type="match status" value="1"/>
</dbReference>
<evidence type="ECO:0000256" key="6">
    <source>
        <dbReference type="ARBA" id="ARBA00023015"/>
    </source>
</evidence>
<dbReference type="InterPro" id="IPR026314">
    <property type="entry name" value="YLP_motif_con_p1"/>
</dbReference>
<feature type="compositionally biased region" description="Basic and acidic residues" evidence="13">
    <location>
        <begin position="493"/>
        <end position="504"/>
    </location>
</feature>
<comment type="subunit">
    <text evidence="10">Interacts with PPP1CA and NCOA5. Forms a complex with ILF2, ILF3, KHDRBS1, RBMX, NCOA5 and PPP1CA.</text>
</comment>
<evidence type="ECO:0000256" key="1">
    <source>
        <dbReference type="ARBA" id="ARBA00004324"/>
    </source>
</evidence>
<comment type="function">
    <text evidence="9">Plays a role in the reduction of telomerase activity during differentiation of embryonic stem cells by binding to the core promoter of TERT and controlling its down-regulation.</text>
</comment>
<feature type="region of interest" description="Disordered" evidence="13">
    <location>
        <begin position="1172"/>
        <end position="1206"/>
    </location>
</feature>
<dbReference type="EMBL" id="MRZV01000762">
    <property type="protein sequence ID" value="PIK44671.1"/>
    <property type="molecule type" value="Genomic_DNA"/>
</dbReference>
<feature type="compositionally biased region" description="Polar residues" evidence="13">
    <location>
        <begin position="428"/>
        <end position="452"/>
    </location>
</feature>
<feature type="compositionally biased region" description="Basic and acidic residues" evidence="13">
    <location>
        <begin position="681"/>
        <end position="692"/>
    </location>
</feature>
<keyword evidence="6" id="KW-0805">Transcription regulation</keyword>
<feature type="compositionally biased region" description="Basic and acidic residues" evidence="13">
    <location>
        <begin position="828"/>
        <end position="936"/>
    </location>
</feature>
<dbReference type="GO" id="GO:0016607">
    <property type="term" value="C:nuclear speck"/>
    <property type="evidence" value="ECO:0007669"/>
    <property type="project" value="UniProtKB-SubCell"/>
</dbReference>
<name>A0A2G8K9I6_STIJA</name>
<dbReference type="SUPFAM" id="SSF52540">
    <property type="entry name" value="P-loop containing nucleoside triphosphate hydrolases"/>
    <property type="match status" value="1"/>
</dbReference>
<dbReference type="Pfam" id="PF13671">
    <property type="entry name" value="AAA_33"/>
    <property type="match status" value="1"/>
</dbReference>
<feature type="region of interest" description="Disordered" evidence="13">
    <location>
        <begin position="1"/>
        <end position="298"/>
    </location>
</feature>